<dbReference type="EnsemblMetazoa" id="ACOM035062-RA">
    <property type="protein sequence ID" value="ACOM035062-PA.1"/>
    <property type="gene ID" value="ACOM035062"/>
</dbReference>
<evidence type="ECO:0000313" key="1">
    <source>
        <dbReference type="EnsemblMetazoa" id="ACOM035062-PA.1"/>
    </source>
</evidence>
<organism evidence="1">
    <name type="scientific">Anopheles coluzzii</name>
    <name type="common">African malaria mosquito</name>
    <dbReference type="NCBI Taxonomy" id="1518534"/>
    <lineage>
        <taxon>Eukaryota</taxon>
        <taxon>Metazoa</taxon>
        <taxon>Ecdysozoa</taxon>
        <taxon>Arthropoda</taxon>
        <taxon>Hexapoda</taxon>
        <taxon>Insecta</taxon>
        <taxon>Pterygota</taxon>
        <taxon>Neoptera</taxon>
        <taxon>Endopterygota</taxon>
        <taxon>Diptera</taxon>
        <taxon>Nematocera</taxon>
        <taxon>Culicoidea</taxon>
        <taxon>Culicidae</taxon>
        <taxon>Anophelinae</taxon>
        <taxon>Anopheles</taxon>
    </lineage>
</organism>
<reference evidence="1" key="1">
    <citation type="submission" date="2022-08" db="UniProtKB">
        <authorList>
            <consortium name="EnsemblMetazoa"/>
        </authorList>
    </citation>
    <scope>IDENTIFICATION</scope>
</reference>
<protein>
    <submittedName>
        <fullName evidence="1">Uncharacterized protein</fullName>
    </submittedName>
</protein>
<sequence>MMVVRTIRIDTVAPVHRRASARIVAVPGWYDYIVVQVATIATEIVLQNAAATLALLQVLPLDATWTATTEGRLQREVDVLLRIQTDDERRNVHDLLADTLEHLGLQTALKEILNSQAEHVIELHAGLIQHTDANQTTQQGVT</sequence>
<proteinExistence type="predicted"/>
<dbReference type="Proteomes" id="UP000075882">
    <property type="component" value="Unassembled WGS sequence"/>
</dbReference>
<accession>A0A8W7PQG4</accession>
<dbReference type="AlphaFoldDB" id="A0A8W7PQG4"/>
<name>A0A8W7PQG4_ANOCL</name>